<comment type="caution">
    <text evidence="2">The sequence shown here is derived from an EMBL/GenBank/DDBJ whole genome shotgun (WGS) entry which is preliminary data.</text>
</comment>
<protein>
    <submittedName>
        <fullName evidence="2">Uncharacterized protein</fullName>
    </submittedName>
</protein>
<dbReference type="OrthoDB" id="428895at2759"/>
<gene>
    <name evidence="2" type="ORF">CAC42_576</name>
</gene>
<feature type="compositionally biased region" description="Basic and acidic residues" evidence="1">
    <location>
        <begin position="89"/>
        <end position="116"/>
    </location>
</feature>
<dbReference type="EMBL" id="NKHZ01000001">
    <property type="protein sequence ID" value="PNS21978.1"/>
    <property type="molecule type" value="Genomic_DNA"/>
</dbReference>
<feature type="compositionally biased region" description="Basic and acidic residues" evidence="1">
    <location>
        <begin position="397"/>
        <end position="407"/>
    </location>
</feature>
<name>A0A2K1R3X5_9PEZI</name>
<evidence type="ECO:0000313" key="3">
    <source>
        <dbReference type="Proteomes" id="UP000243797"/>
    </source>
</evidence>
<dbReference type="Gene3D" id="1.20.58.1070">
    <property type="match status" value="1"/>
</dbReference>
<organism evidence="2 3">
    <name type="scientific">Sphaceloma murrayae</name>
    <dbReference type="NCBI Taxonomy" id="2082308"/>
    <lineage>
        <taxon>Eukaryota</taxon>
        <taxon>Fungi</taxon>
        <taxon>Dikarya</taxon>
        <taxon>Ascomycota</taxon>
        <taxon>Pezizomycotina</taxon>
        <taxon>Dothideomycetes</taxon>
        <taxon>Dothideomycetidae</taxon>
        <taxon>Myriangiales</taxon>
        <taxon>Elsinoaceae</taxon>
        <taxon>Sphaceloma</taxon>
    </lineage>
</organism>
<dbReference type="InterPro" id="IPR035426">
    <property type="entry name" value="Gemin2/Brr1"/>
</dbReference>
<accession>A0A2K1R3X5</accession>
<dbReference type="InParanoid" id="A0A2K1R3X5"/>
<evidence type="ECO:0000256" key="1">
    <source>
        <dbReference type="SAM" id="MobiDB-lite"/>
    </source>
</evidence>
<proteinExistence type="predicted"/>
<dbReference type="Proteomes" id="UP000243797">
    <property type="component" value="Unassembled WGS sequence"/>
</dbReference>
<evidence type="ECO:0000313" key="2">
    <source>
        <dbReference type="EMBL" id="PNS21978.1"/>
    </source>
</evidence>
<dbReference type="AlphaFoldDB" id="A0A2K1R3X5"/>
<keyword evidence="3" id="KW-1185">Reference proteome</keyword>
<dbReference type="Pfam" id="PF04938">
    <property type="entry name" value="SIP1"/>
    <property type="match status" value="1"/>
</dbReference>
<dbReference type="GO" id="GO:0000387">
    <property type="term" value="P:spliceosomal snRNP assembly"/>
    <property type="evidence" value="ECO:0007669"/>
    <property type="project" value="InterPro"/>
</dbReference>
<sequence length="460" mass="50457">MTKRRRVDFEDGVQSANGAVYASDKTHEDMSYDDPPAPSASAAPFSENTSAPTPSADILTGPSHQERKQVSYVDPCDTAVPAGPYSYTTERRHQIYYSGKDHDDVPAGKRPRTEQHRWRPRIDERYGQMGAFPEPEMEAAEGSDVDAGEGRQAWEYLKAVRDEARGMPDIFCGTGEARDETMGAAEEGEWDEGQYDEGEMHDDTYLDDGVCWAPARATSPVKTVTAQDLYYKALCKRFEGHREMVRGLKPNTRAQQAKSTSDTVRAAPKLQNTGVLFKQRNMRHGRPSLLGFDGPTMDLVATLENADVLKIIEVLNDDIDEIIGQGSNLPPSLSAWAWVLLGRLGDAGGLQSEEIGTVRDLAKRAGWALAALKIATLRQEGTLNDTRGSDAAGHMANQKDEQGDALKETSTAGLRKMEASAGVEKIPNEGTLATLHLIITVAGEFYGQKDLLDSRLPWIE</sequence>
<feature type="region of interest" description="Disordered" evidence="1">
    <location>
        <begin position="383"/>
        <end position="407"/>
    </location>
</feature>
<reference evidence="2 3" key="1">
    <citation type="submission" date="2017-06" db="EMBL/GenBank/DDBJ databases">
        <title>Draft genome sequence of a variant of Elsinoe murrayae.</title>
        <authorList>
            <person name="Cheng Q."/>
        </authorList>
    </citation>
    <scope>NUCLEOTIDE SEQUENCE [LARGE SCALE GENOMIC DNA]</scope>
    <source>
        <strain evidence="2 3">CQ-2017a</strain>
    </source>
</reference>
<feature type="region of interest" description="Disordered" evidence="1">
    <location>
        <begin position="1"/>
        <end position="116"/>
    </location>
</feature>